<dbReference type="InterPro" id="IPR009003">
    <property type="entry name" value="Peptidase_S1_PA"/>
</dbReference>
<dbReference type="Gene3D" id="2.40.10.120">
    <property type="match status" value="1"/>
</dbReference>
<gene>
    <name evidence="5" type="ordered locus">Dgeo_1495</name>
</gene>
<dbReference type="CDD" id="cd06779">
    <property type="entry name" value="cpPDZ_Deg_HtrA-like"/>
    <property type="match status" value="1"/>
</dbReference>
<accession>Q1IY94</accession>
<evidence type="ECO:0000256" key="2">
    <source>
        <dbReference type="ARBA" id="ARBA00022801"/>
    </source>
</evidence>
<dbReference type="KEGG" id="dge:Dgeo_1495"/>
<dbReference type="InterPro" id="IPR001940">
    <property type="entry name" value="Peptidase_S1C"/>
</dbReference>
<evidence type="ECO:0000256" key="3">
    <source>
        <dbReference type="SAM" id="MobiDB-lite"/>
    </source>
</evidence>
<dbReference type="EMBL" id="CP000359">
    <property type="protein sequence ID" value="ABF45790.1"/>
    <property type="molecule type" value="Genomic_DNA"/>
</dbReference>
<dbReference type="SMART" id="SM00228">
    <property type="entry name" value="PDZ"/>
    <property type="match status" value="1"/>
</dbReference>
<dbReference type="InterPro" id="IPR051201">
    <property type="entry name" value="Chloro_Bact_Ser_Proteases"/>
</dbReference>
<keyword evidence="1" id="KW-0645">Protease</keyword>
<dbReference type="PANTHER" id="PTHR43343:SF3">
    <property type="entry name" value="PROTEASE DO-LIKE 8, CHLOROPLASTIC"/>
    <property type="match status" value="1"/>
</dbReference>
<dbReference type="PROSITE" id="PS50106">
    <property type="entry name" value="PDZ"/>
    <property type="match status" value="1"/>
</dbReference>
<dbReference type="SUPFAM" id="SSF50494">
    <property type="entry name" value="Trypsin-like serine proteases"/>
    <property type="match status" value="1"/>
</dbReference>
<keyword evidence="2" id="KW-0378">Hydrolase</keyword>
<dbReference type="eggNOG" id="COG0265">
    <property type="taxonomic scope" value="Bacteria"/>
</dbReference>
<feature type="compositionally biased region" description="Low complexity" evidence="3">
    <location>
        <begin position="271"/>
        <end position="282"/>
    </location>
</feature>
<proteinExistence type="predicted"/>
<evidence type="ECO:0000259" key="4">
    <source>
        <dbReference type="PROSITE" id="PS50106"/>
    </source>
</evidence>
<dbReference type="InterPro" id="IPR036034">
    <property type="entry name" value="PDZ_sf"/>
</dbReference>
<dbReference type="Proteomes" id="UP000002431">
    <property type="component" value="Chromosome"/>
</dbReference>
<dbReference type="GO" id="GO:0004252">
    <property type="term" value="F:serine-type endopeptidase activity"/>
    <property type="evidence" value="ECO:0007669"/>
    <property type="project" value="InterPro"/>
</dbReference>
<dbReference type="PRINTS" id="PR00834">
    <property type="entry name" value="PROTEASES2C"/>
</dbReference>
<dbReference type="Gene3D" id="2.30.42.10">
    <property type="match status" value="1"/>
</dbReference>
<feature type="region of interest" description="Disordered" evidence="3">
    <location>
        <begin position="249"/>
        <end position="298"/>
    </location>
</feature>
<dbReference type="Pfam" id="PF13365">
    <property type="entry name" value="Trypsin_2"/>
    <property type="match status" value="1"/>
</dbReference>
<feature type="region of interest" description="Disordered" evidence="3">
    <location>
        <begin position="12"/>
        <end position="32"/>
    </location>
</feature>
<feature type="compositionally biased region" description="Gly residues" evidence="3">
    <location>
        <begin position="285"/>
        <end position="295"/>
    </location>
</feature>
<evidence type="ECO:0000313" key="5">
    <source>
        <dbReference type="EMBL" id="ABF45790.1"/>
    </source>
</evidence>
<feature type="domain" description="PDZ" evidence="4">
    <location>
        <begin position="304"/>
        <end position="361"/>
    </location>
</feature>
<dbReference type="SUPFAM" id="SSF50156">
    <property type="entry name" value="PDZ domain-like"/>
    <property type="match status" value="1"/>
</dbReference>
<sequence length="373" mass="38949">MARVALLPRVARRPNSSIRPGRPPGHLPGVLSERAPQHRDMTNFSELAASIADAAQAAGNRVVTVMGGGPVSGTVIGEEQVLTVAHVLHSDEVSVWAADGQERPGTVLGRDLGADLALVRVEGLKVTPFQPSEGARLGELLLAVGRPPSGLQVSLGLMEREGTPERGPLRGWLHAGAAPFRGVSGGALVDARGGLVGVLNAGLWRGNLLAVPVARALRTAEVLAASGRMPQGYLGLATQPVHFPDPQPAEPAALHQRNGAWEGRRGRPGPHRAGPQGWGPDRWGPRGGPGRGPWGPWGRKGRLGLTVVQVEEGSPAAQAGILVGDVLLALDGEPLGDPRALLERVRERAGDTLTLRVLRGGQETDLTVTVGER</sequence>
<evidence type="ECO:0000313" key="6">
    <source>
        <dbReference type="Proteomes" id="UP000002431"/>
    </source>
</evidence>
<dbReference type="STRING" id="319795.Dgeo_1495"/>
<dbReference type="PANTHER" id="PTHR43343">
    <property type="entry name" value="PEPTIDASE S12"/>
    <property type="match status" value="1"/>
</dbReference>
<organism evidence="5 6">
    <name type="scientific">Deinococcus geothermalis (strain DSM 11300 / CIP 105573 / AG-3a)</name>
    <dbReference type="NCBI Taxonomy" id="319795"/>
    <lineage>
        <taxon>Bacteria</taxon>
        <taxon>Thermotogati</taxon>
        <taxon>Deinococcota</taxon>
        <taxon>Deinococci</taxon>
        <taxon>Deinococcales</taxon>
        <taxon>Deinococcaceae</taxon>
        <taxon>Deinococcus</taxon>
    </lineage>
</organism>
<dbReference type="GO" id="GO:0006508">
    <property type="term" value="P:proteolysis"/>
    <property type="evidence" value="ECO:0007669"/>
    <property type="project" value="UniProtKB-KW"/>
</dbReference>
<dbReference type="InterPro" id="IPR001478">
    <property type="entry name" value="PDZ"/>
</dbReference>
<dbReference type="HOGENOM" id="CLU_020120_2_2_0"/>
<keyword evidence="6" id="KW-1185">Reference proteome</keyword>
<dbReference type="Pfam" id="PF13180">
    <property type="entry name" value="PDZ_2"/>
    <property type="match status" value="1"/>
</dbReference>
<name>Q1IY94_DEIGD</name>
<protein>
    <submittedName>
        <fullName evidence="5">Peptidase S1 and S6, chymotrypsin/Hap</fullName>
    </submittedName>
</protein>
<reference evidence="5" key="1">
    <citation type="submission" date="2006-04" db="EMBL/GenBank/DDBJ databases">
        <title>Complete sequence of chromosome of Deinococcus geothermalis DSM 11300.</title>
        <authorList>
            <consortium name="US DOE Joint Genome Institute"/>
            <person name="Copeland A."/>
            <person name="Lucas S."/>
            <person name="Lapidus A."/>
            <person name="Barry K."/>
            <person name="Detter J.C."/>
            <person name="Glavina del Rio T."/>
            <person name="Hammon N."/>
            <person name="Israni S."/>
            <person name="Dalin E."/>
            <person name="Tice H."/>
            <person name="Pitluck S."/>
            <person name="Brettin T."/>
            <person name="Bruce D."/>
            <person name="Han C."/>
            <person name="Tapia R."/>
            <person name="Saunders E."/>
            <person name="Gilna P."/>
            <person name="Schmutz J."/>
            <person name="Larimer F."/>
            <person name="Land M."/>
            <person name="Hauser L."/>
            <person name="Kyrpides N."/>
            <person name="Kim E."/>
            <person name="Daly M.J."/>
            <person name="Fredrickson J.K."/>
            <person name="Makarova K.S."/>
            <person name="Gaidamakova E.K."/>
            <person name="Zhai M."/>
            <person name="Richardson P."/>
        </authorList>
    </citation>
    <scope>NUCLEOTIDE SEQUENCE</scope>
    <source>
        <strain evidence="5">DSM 11300</strain>
    </source>
</reference>
<dbReference type="AlphaFoldDB" id="Q1IY94"/>
<evidence type="ECO:0000256" key="1">
    <source>
        <dbReference type="ARBA" id="ARBA00022670"/>
    </source>
</evidence>